<name>A0ABP9L601_9GAMM</name>
<feature type="compositionally biased region" description="Polar residues" evidence="1">
    <location>
        <begin position="666"/>
        <end position="688"/>
    </location>
</feature>
<feature type="compositionally biased region" description="Gly residues" evidence="1">
    <location>
        <begin position="632"/>
        <end position="646"/>
    </location>
</feature>
<evidence type="ECO:0000313" key="2">
    <source>
        <dbReference type="EMBL" id="GAA5069759.1"/>
    </source>
</evidence>
<sequence length="973" mass="101316">MPDVGDHLKTGFQGLALDEVLQKPTSALFGVSDAAATALKRIGVETVFDLGASWLFANAAAAMALDSAEPGTSGTHLLEPAAPDEPEEAASRALESLRGISDEDATQIKQALGTTTIREFALWPPREVARRLLGEASGAIVEGEDVHAEALRPRLGEYPTERVYYDSLVMLGMAASPDQQPLTGTISLQPVVDDPSGFGQPAIGALVTLSQSWYAKGITLGHMLHSLALAPGEATRIAVIDWSRRTRASVSETIEETEALDSASEHSRAISEVQNAVANEMQSGGSMSSGWAKSSSKGKAGGFSIGGGVAGAVSGVTGALGFGGGSSSSSQSSQTSSGASSSSWSIGNRSVMAELSQRVNDRTEQHSTSVRNRRASAVREVSQSEHMAHLQANRTYYSQAVLANIDTATLVMLLSRFTWNGKPLVDQVEPKPLAMTGNYLVLRAPVEDSEASGIDGTTWGKLLSDRSLNLAQRDDRLVPIPTGGVFAEAVLGRSNSAEKLDITRFWNWQDSPIPLQPPEIAPVATGSRGTSEDLRPGQLSAPVLNVLTPTSLPEPTGLTAAMTALANGSMFRDMSGLAGTQALAQAASAGTLDAATEAGRLASTNLKTVTDQAVAMGQTAADMWKTAQANKNGGGGGGSGGSGGTGSSISADGARINHGRDMDQRGVTNAARSPSSSGFRVTEQQSEFQAAGSAGDSGGAVGNGASSEFVFAETAATGVSPSQIAATTNALGGGVANAAAFSALSSSVVSSLSMTALLDNLLLTVIRIDTEASGLSMQGINLRPMTEHKHGKEYIAIELGAWTNSTTDVFYNIKAHMALIDLARKKLGLNEAKALLFVRGMAVGALRHELVHIKQFISRNGKTPVDYLDMVDLEIKAYGCDPTNVDPQSTQKWLDDTGASGANVFLTTKLNMDQSTANLVIDKIQDALDERCAILRPLPGGTSAAAKTALVANDMLPAKVNGSTNYKIGELYQ</sequence>
<feature type="region of interest" description="Disordered" evidence="1">
    <location>
        <begin position="628"/>
        <end position="699"/>
    </location>
</feature>
<evidence type="ECO:0000256" key="1">
    <source>
        <dbReference type="SAM" id="MobiDB-lite"/>
    </source>
</evidence>
<dbReference type="EMBL" id="BAABKY010000001">
    <property type="protein sequence ID" value="GAA5069759.1"/>
    <property type="molecule type" value="Genomic_DNA"/>
</dbReference>
<protein>
    <submittedName>
        <fullName evidence="2">Uncharacterized protein</fullName>
    </submittedName>
</protein>
<organism evidence="2 3">
    <name type="scientific">Lysobacter panacisoli</name>
    <dbReference type="NCBI Taxonomy" id="1255263"/>
    <lineage>
        <taxon>Bacteria</taxon>
        <taxon>Pseudomonadati</taxon>
        <taxon>Pseudomonadota</taxon>
        <taxon>Gammaproteobacteria</taxon>
        <taxon>Lysobacterales</taxon>
        <taxon>Lysobacteraceae</taxon>
        <taxon>Lysobacter</taxon>
    </lineage>
</organism>
<accession>A0ABP9L601</accession>
<comment type="caution">
    <text evidence="2">The sequence shown here is derived from an EMBL/GenBank/DDBJ whole genome shotgun (WGS) entry which is preliminary data.</text>
</comment>
<gene>
    <name evidence="2" type="ORF">GCM10025759_06930</name>
</gene>
<reference evidence="3" key="1">
    <citation type="journal article" date="2019" name="Int. J. Syst. Evol. Microbiol.">
        <title>The Global Catalogue of Microorganisms (GCM) 10K type strain sequencing project: providing services to taxonomists for standard genome sequencing and annotation.</title>
        <authorList>
            <consortium name="The Broad Institute Genomics Platform"/>
            <consortium name="The Broad Institute Genome Sequencing Center for Infectious Disease"/>
            <person name="Wu L."/>
            <person name="Ma J."/>
        </authorList>
    </citation>
    <scope>NUCLEOTIDE SEQUENCE [LARGE SCALE GENOMIC DNA]</scope>
    <source>
        <strain evidence="3">JCM 19212</strain>
    </source>
</reference>
<feature type="compositionally biased region" description="Low complexity" evidence="1">
    <location>
        <begin position="327"/>
        <end position="350"/>
    </location>
</feature>
<evidence type="ECO:0000313" key="3">
    <source>
        <dbReference type="Proteomes" id="UP001501083"/>
    </source>
</evidence>
<dbReference type="Proteomes" id="UP001501083">
    <property type="component" value="Unassembled WGS sequence"/>
</dbReference>
<proteinExistence type="predicted"/>
<keyword evidence="3" id="KW-1185">Reference proteome</keyword>
<feature type="region of interest" description="Disordered" evidence="1">
    <location>
        <begin position="323"/>
        <end position="381"/>
    </location>
</feature>